<gene>
    <name evidence="2" type="ORF">RhiirC2_867237</name>
</gene>
<reference evidence="2 3" key="1">
    <citation type="submission" date="2016-04" db="EMBL/GenBank/DDBJ databases">
        <title>Genome analyses suggest a sexual origin of heterokaryosis in a supposedly ancient asexual fungus.</title>
        <authorList>
            <person name="Ropars J."/>
            <person name="Sedzielewska K."/>
            <person name="Noel J."/>
            <person name="Charron P."/>
            <person name="Farinelli L."/>
            <person name="Marton T."/>
            <person name="Kruger M."/>
            <person name="Pelin A."/>
            <person name="Brachmann A."/>
            <person name="Corradi N."/>
        </authorList>
    </citation>
    <scope>NUCLEOTIDE SEQUENCE [LARGE SCALE GENOMIC DNA]</scope>
    <source>
        <strain evidence="2 3">C2</strain>
    </source>
</reference>
<proteinExistence type="predicted"/>
<sequence length="83" mass="9724">NSDIDEHNDTSNSEDDDTSNSQVKNYDVIPSSSGHNRIDKKKEFESNYREQKNEFTRRPNYQDSDDNSTDEETKKKISKSRYA</sequence>
<dbReference type="EMBL" id="LLXL01000836">
    <property type="protein sequence ID" value="PKK68494.1"/>
    <property type="molecule type" value="Genomic_DNA"/>
</dbReference>
<dbReference type="AlphaFoldDB" id="A0A2N1N3N7"/>
<name>A0A2N1N3N7_9GLOM</name>
<feature type="region of interest" description="Disordered" evidence="1">
    <location>
        <begin position="1"/>
        <end position="83"/>
    </location>
</feature>
<protein>
    <submittedName>
        <fullName evidence="2">Uncharacterized protein</fullName>
    </submittedName>
</protein>
<feature type="compositionally biased region" description="Basic and acidic residues" evidence="1">
    <location>
        <begin position="36"/>
        <end position="57"/>
    </location>
</feature>
<evidence type="ECO:0000256" key="1">
    <source>
        <dbReference type="SAM" id="MobiDB-lite"/>
    </source>
</evidence>
<evidence type="ECO:0000313" key="2">
    <source>
        <dbReference type="EMBL" id="PKK68494.1"/>
    </source>
</evidence>
<evidence type="ECO:0000313" key="3">
    <source>
        <dbReference type="Proteomes" id="UP000233469"/>
    </source>
</evidence>
<dbReference type="Proteomes" id="UP000233469">
    <property type="component" value="Unassembled WGS sequence"/>
</dbReference>
<reference evidence="2 3" key="2">
    <citation type="submission" date="2017-10" db="EMBL/GenBank/DDBJ databases">
        <title>Extensive intraspecific genome diversity in a model arbuscular mycorrhizal fungus.</title>
        <authorList>
            <person name="Chen E.C.H."/>
            <person name="Morin E."/>
            <person name="Baudet D."/>
            <person name="Noel J."/>
            <person name="Ndikumana S."/>
            <person name="Charron P."/>
            <person name="St-Onge C."/>
            <person name="Giorgi J."/>
            <person name="Grigoriev I.V."/>
            <person name="Roux C."/>
            <person name="Martin F.M."/>
            <person name="Corradi N."/>
        </authorList>
    </citation>
    <scope>NUCLEOTIDE SEQUENCE [LARGE SCALE GENOMIC DNA]</scope>
    <source>
        <strain evidence="2 3">C2</strain>
    </source>
</reference>
<comment type="caution">
    <text evidence="2">The sequence shown here is derived from an EMBL/GenBank/DDBJ whole genome shotgun (WGS) entry which is preliminary data.</text>
</comment>
<organism evidence="2 3">
    <name type="scientific">Rhizophagus irregularis</name>
    <dbReference type="NCBI Taxonomy" id="588596"/>
    <lineage>
        <taxon>Eukaryota</taxon>
        <taxon>Fungi</taxon>
        <taxon>Fungi incertae sedis</taxon>
        <taxon>Mucoromycota</taxon>
        <taxon>Glomeromycotina</taxon>
        <taxon>Glomeromycetes</taxon>
        <taxon>Glomerales</taxon>
        <taxon>Glomeraceae</taxon>
        <taxon>Rhizophagus</taxon>
    </lineage>
</organism>
<accession>A0A2N1N3N7</accession>
<feature type="non-terminal residue" evidence="2">
    <location>
        <position position="1"/>
    </location>
</feature>
<feature type="non-terminal residue" evidence="2">
    <location>
        <position position="83"/>
    </location>
</feature>